<dbReference type="AlphaFoldDB" id="A0A941AR29"/>
<dbReference type="PANTHER" id="PTHR40279">
    <property type="entry name" value="PQQC-LIKE PROTEIN"/>
    <property type="match status" value="1"/>
</dbReference>
<evidence type="ECO:0000256" key="1">
    <source>
        <dbReference type="ARBA" id="ARBA00023002"/>
    </source>
</evidence>
<evidence type="ECO:0000313" key="3">
    <source>
        <dbReference type="Proteomes" id="UP000674234"/>
    </source>
</evidence>
<protein>
    <submittedName>
        <fullName evidence="2">Iron-containing redox enzyme family protein</fullName>
    </submittedName>
</protein>
<dbReference type="RefSeq" id="WP_210156747.1">
    <property type="nucleotide sequence ID" value="NZ_JAFCNB010000008.1"/>
</dbReference>
<accession>A0A941AR29</accession>
<sequence>MADFIATLDSMIYERRKMTSPLYQTILAGKATRRLLQAFVLHRWPIKSVWTRHILGIASNIDDYDLRKLLVENIYEEETGTLSQSQRHLQTFADFGARVGVTPEQLENAPIAPETAAVIAHNVAACNSGKLHFTAGAASVLLLMEGQPPIVNNGGESMLSVMRDVYGLPREGYEFFVHHASAESESEAVSELEDEHAAAARELLRRYCSTDLLRAQAVDALATALELRHRHFDMILATGYDASEPVFRYGAGA</sequence>
<dbReference type="Pfam" id="PF14518">
    <property type="entry name" value="Haem_oxygenas_2"/>
    <property type="match status" value="1"/>
</dbReference>
<dbReference type="EMBL" id="JAFCNB010000008">
    <property type="protein sequence ID" value="MBP2705464.1"/>
    <property type="molecule type" value="Genomic_DNA"/>
</dbReference>
<dbReference type="Gene3D" id="1.20.910.10">
    <property type="entry name" value="Heme oxygenase-like"/>
    <property type="match status" value="1"/>
</dbReference>
<reference evidence="2" key="1">
    <citation type="submission" date="2021-02" db="EMBL/GenBank/DDBJ databases">
        <title>Draft genome sequence of Microbispora sp. RL4-1S isolated from rice leaves in Thailand.</title>
        <authorList>
            <person name="Muangham S."/>
            <person name="Duangmal K."/>
        </authorList>
    </citation>
    <scope>NUCLEOTIDE SEQUENCE</scope>
    <source>
        <strain evidence="2">RL4-1S</strain>
    </source>
</reference>
<proteinExistence type="predicted"/>
<organism evidence="2 3">
    <name type="scientific">Microbispora oryzae</name>
    <dbReference type="NCBI Taxonomy" id="2806554"/>
    <lineage>
        <taxon>Bacteria</taxon>
        <taxon>Bacillati</taxon>
        <taxon>Actinomycetota</taxon>
        <taxon>Actinomycetes</taxon>
        <taxon>Streptosporangiales</taxon>
        <taxon>Streptosporangiaceae</taxon>
        <taxon>Microbispora</taxon>
    </lineage>
</organism>
<dbReference type="SUPFAM" id="SSF48613">
    <property type="entry name" value="Heme oxygenase-like"/>
    <property type="match status" value="1"/>
</dbReference>
<keyword evidence="1" id="KW-0560">Oxidoreductase</keyword>
<dbReference type="InterPro" id="IPR039068">
    <property type="entry name" value="PqqC-like"/>
</dbReference>
<keyword evidence="3" id="KW-1185">Reference proteome</keyword>
<name>A0A941AR29_9ACTN</name>
<dbReference type="GO" id="GO:0016491">
    <property type="term" value="F:oxidoreductase activity"/>
    <property type="evidence" value="ECO:0007669"/>
    <property type="project" value="UniProtKB-KW"/>
</dbReference>
<gene>
    <name evidence="2" type="ORF">JOL79_16760</name>
</gene>
<comment type="caution">
    <text evidence="2">The sequence shown here is derived from an EMBL/GenBank/DDBJ whole genome shotgun (WGS) entry which is preliminary data.</text>
</comment>
<dbReference type="PANTHER" id="PTHR40279:SF3">
    <property type="entry name" value="4-AMINOBENZOATE SYNTHASE"/>
    <property type="match status" value="1"/>
</dbReference>
<evidence type="ECO:0000313" key="2">
    <source>
        <dbReference type="EMBL" id="MBP2705464.1"/>
    </source>
</evidence>
<dbReference type="SMART" id="SM01236">
    <property type="entry name" value="Haem_oxygenase_2"/>
    <property type="match status" value="1"/>
</dbReference>
<dbReference type="InterPro" id="IPR016084">
    <property type="entry name" value="Haem_Oase-like_multi-hlx"/>
</dbReference>
<dbReference type="Proteomes" id="UP000674234">
    <property type="component" value="Unassembled WGS sequence"/>
</dbReference>